<dbReference type="Pfam" id="PF06912">
    <property type="entry name" value="DUF1275"/>
    <property type="match status" value="1"/>
</dbReference>
<organism evidence="5 6">
    <name type="scientific">Seminavis robusta</name>
    <dbReference type="NCBI Taxonomy" id="568900"/>
    <lineage>
        <taxon>Eukaryota</taxon>
        <taxon>Sar</taxon>
        <taxon>Stramenopiles</taxon>
        <taxon>Ochrophyta</taxon>
        <taxon>Bacillariophyta</taxon>
        <taxon>Bacillariophyceae</taxon>
        <taxon>Bacillariophycidae</taxon>
        <taxon>Naviculales</taxon>
        <taxon>Naviculaceae</taxon>
        <taxon>Seminavis</taxon>
    </lineage>
</organism>
<dbReference type="PROSITE" id="PS50222">
    <property type="entry name" value="EF_HAND_2"/>
    <property type="match status" value="2"/>
</dbReference>
<dbReference type="InterPro" id="IPR011992">
    <property type="entry name" value="EF-hand-dom_pair"/>
</dbReference>
<feature type="region of interest" description="Disordered" evidence="2">
    <location>
        <begin position="88"/>
        <end position="125"/>
    </location>
</feature>
<feature type="compositionally biased region" description="Polar residues" evidence="2">
    <location>
        <begin position="236"/>
        <end position="246"/>
    </location>
</feature>
<feature type="region of interest" description="Disordered" evidence="2">
    <location>
        <begin position="696"/>
        <end position="720"/>
    </location>
</feature>
<dbReference type="Proteomes" id="UP001153069">
    <property type="component" value="Unassembled WGS sequence"/>
</dbReference>
<dbReference type="PROSITE" id="PS00018">
    <property type="entry name" value="EF_HAND_1"/>
    <property type="match status" value="2"/>
</dbReference>
<evidence type="ECO:0000256" key="3">
    <source>
        <dbReference type="SAM" id="Phobius"/>
    </source>
</evidence>
<dbReference type="EMBL" id="CAICTM010000050">
    <property type="protein sequence ID" value="CAB9499014.1"/>
    <property type="molecule type" value="Genomic_DNA"/>
</dbReference>
<dbReference type="Pfam" id="PF13499">
    <property type="entry name" value="EF-hand_7"/>
    <property type="match status" value="1"/>
</dbReference>
<dbReference type="SUPFAM" id="SSF47473">
    <property type="entry name" value="EF-hand"/>
    <property type="match status" value="1"/>
</dbReference>
<accession>A0A9N8DAD6</accession>
<keyword evidence="6" id="KW-1185">Reference proteome</keyword>
<feature type="domain" description="EF-hand" evidence="4">
    <location>
        <begin position="556"/>
        <end position="591"/>
    </location>
</feature>
<feature type="region of interest" description="Disordered" evidence="2">
    <location>
        <begin position="748"/>
        <end position="769"/>
    </location>
</feature>
<evidence type="ECO:0000259" key="4">
    <source>
        <dbReference type="PROSITE" id="PS50222"/>
    </source>
</evidence>
<gene>
    <name evidence="5" type="ORF">SEMRO_50_G029320.1</name>
</gene>
<dbReference type="InterPro" id="IPR018247">
    <property type="entry name" value="EF_Hand_1_Ca_BS"/>
</dbReference>
<keyword evidence="3" id="KW-0812">Transmembrane</keyword>
<dbReference type="Gene3D" id="1.10.238.10">
    <property type="entry name" value="EF-hand"/>
    <property type="match status" value="1"/>
</dbReference>
<feature type="region of interest" description="Disordered" evidence="2">
    <location>
        <begin position="223"/>
        <end position="246"/>
    </location>
</feature>
<feature type="compositionally biased region" description="Basic and acidic residues" evidence="2">
    <location>
        <begin position="624"/>
        <end position="646"/>
    </location>
</feature>
<keyword evidence="3" id="KW-1133">Transmembrane helix</keyword>
<dbReference type="OrthoDB" id="43894at2759"/>
<feature type="compositionally biased region" description="Basic and acidic residues" evidence="2">
    <location>
        <begin position="790"/>
        <end position="804"/>
    </location>
</feature>
<dbReference type="InterPro" id="IPR002048">
    <property type="entry name" value="EF_hand_dom"/>
</dbReference>
<dbReference type="CDD" id="cd00051">
    <property type="entry name" value="EFh"/>
    <property type="match status" value="1"/>
</dbReference>
<evidence type="ECO:0000256" key="1">
    <source>
        <dbReference type="ARBA" id="ARBA00022837"/>
    </source>
</evidence>
<dbReference type="PANTHER" id="PTHR37314">
    <property type="entry name" value="SLR0142 PROTEIN"/>
    <property type="match status" value="1"/>
</dbReference>
<feature type="compositionally biased region" description="Low complexity" evidence="2">
    <location>
        <begin position="609"/>
        <end position="623"/>
    </location>
</feature>
<proteinExistence type="predicted"/>
<name>A0A9N8DAD6_9STRA</name>
<comment type="caution">
    <text evidence="5">The sequence shown here is derived from an EMBL/GenBank/DDBJ whole genome shotgun (WGS) entry which is preliminary data.</text>
</comment>
<dbReference type="GO" id="GO:0005509">
    <property type="term" value="F:calcium ion binding"/>
    <property type="evidence" value="ECO:0007669"/>
    <property type="project" value="InterPro"/>
</dbReference>
<dbReference type="AlphaFoldDB" id="A0A9N8DAD6"/>
<dbReference type="PANTHER" id="PTHR37314:SF4">
    <property type="entry name" value="UPF0700 TRANSMEMBRANE PROTEIN YOAK"/>
    <property type="match status" value="1"/>
</dbReference>
<keyword evidence="1" id="KW-0106">Calcium</keyword>
<sequence length="915" mass="102130">MVVVPQTAVARQEVIEVVEYIDETDFSGDENDWEEEVFEIVEEVFPRQRSHWTVAAHEVGIGVPPLPSSSSSSSSSSLISFRSDVRSVENDEIEKPSQQQQESLSFRGEGIPFSSQTDSEDFEDRLQRQSDLIESTFKPRRASLIKSRSAGPYMLRSNSMDDSTAHVTPPNRKSLLKERSFVRRPKSYWYSDSDDDGDESTSFAFTGDETFQAHLKIALGGEETLAKPPESDDDQSSLFSTRSGDTNPLGAPYTRREYMYAICTGVLLSFNAGYVNGTCLTGLLTESKRKVNVTSHAGTLTLSATSLSAGDIPEFSFYTSMMFCFMLGSYIAGLLTPNAKKFRIEPTYGPTFLIGAALLGASSILAAIEANDNVIFYLASAANGIQNGMSSLYSANLIRSTGVTGTVTDIGIFLGQMLRGNKKNTWNLVVLLCLFMSFWTGGFVSFYATNKFTQFSLLVNAGLYFLIGASLIFFLTLELDVSVGAAIFGSWQWRRALEQLRKDAFSESQRSGLKGDHCSSREAQMDMLFDRMDSNRSGTIDIHELHSALKLAGVRITKRETMQMIKKADKNGDGELSREEWRSIALLCHERHERERASRSLIGGIDMLSSDNDSSSRSGSSGDQDNHVYEDDDARTENTSEDRFDNETNSNCQLKETHSEDMFENENDSNSQLKTSSSEDRFDNECISALRLQTSSSEDGFDNENNSKHHLKTRSSKDGCDNEIIKENQLVQRSIVDDRLNEKSIEKTSSVDRFSNESGSADPSFNETNGSNLVDIAHLREGQLELAISEDRSDIEKKDDRGNELNKSSCDDQFDDNNSKGDNGAVPFYELPNFALDLNLSQQGAKPTISFQTRLLQLKEYKVKHGDFEVTPNNEFDEGFFVWFMFVTSEFSKKKHGEGDMSDDLFGELQKIGFR</sequence>
<dbReference type="SMART" id="SM00054">
    <property type="entry name" value="EFh"/>
    <property type="match status" value="2"/>
</dbReference>
<feature type="compositionally biased region" description="Polar residues" evidence="2">
    <location>
        <begin position="751"/>
        <end position="769"/>
    </location>
</feature>
<feature type="region of interest" description="Disordered" evidence="2">
    <location>
        <begin position="790"/>
        <end position="821"/>
    </location>
</feature>
<feature type="domain" description="EF-hand" evidence="4">
    <location>
        <begin position="520"/>
        <end position="555"/>
    </location>
</feature>
<evidence type="ECO:0000256" key="2">
    <source>
        <dbReference type="SAM" id="MobiDB-lite"/>
    </source>
</evidence>
<feature type="transmembrane region" description="Helical" evidence="3">
    <location>
        <begin position="426"/>
        <end position="449"/>
    </location>
</feature>
<feature type="transmembrane region" description="Helical" evidence="3">
    <location>
        <begin position="347"/>
        <end position="368"/>
    </location>
</feature>
<keyword evidence="3" id="KW-0472">Membrane</keyword>
<evidence type="ECO:0000313" key="6">
    <source>
        <dbReference type="Proteomes" id="UP001153069"/>
    </source>
</evidence>
<protein>
    <submittedName>
        <fullName evidence="5">MembrAne</fullName>
    </submittedName>
</protein>
<evidence type="ECO:0000313" key="5">
    <source>
        <dbReference type="EMBL" id="CAB9499014.1"/>
    </source>
</evidence>
<reference evidence="5" key="1">
    <citation type="submission" date="2020-06" db="EMBL/GenBank/DDBJ databases">
        <authorList>
            <consortium name="Plant Systems Biology data submission"/>
        </authorList>
    </citation>
    <scope>NUCLEOTIDE SEQUENCE</scope>
    <source>
        <strain evidence="5">D6</strain>
    </source>
</reference>
<dbReference type="InterPro" id="IPR010699">
    <property type="entry name" value="DUF1275"/>
</dbReference>
<feature type="region of interest" description="Disordered" evidence="2">
    <location>
        <begin position="605"/>
        <end position="680"/>
    </location>
</feature>
<feature type="transmembrane region" description="Helical" evidence="3">
    <location>
        <begin position="461"/>
        <end position="491"/>
    </location>
</feature>
<feature type="transmembrane region" description="Helical" evidence="3">
    <location>
        <begin position="315"/>
        <end position="335"/>
    </location>
</feature>